<evidence type="ECO:0000313" key="6">
    <source>
        <dbReference type="EMBL" id="OGM53648.1"/>
    </source>
</evidence>
<keyword evidence="2" id="KW-0547">Nucleotide-binding</keyword>
<dbReference type="PROSITE" id="PS00370">
    <property type="entry name" value="PEP_ENZYMES_PHOS_SITE"/>
    <property type="match status" value="1"/>
</dbReference>
<dbReference type="GO" id="GO:0008986">
    <property type="term" value="F:pyruvate, water dikinase activity"/>
    <property type="evidence" value="ECO:0007669"/>
    <property type="project" value="InterPro"/>
</dbReference>
<dbReference type="SUPFAM" id="SSF52009">
    <property type="entry name" value="Phosphohistidine domain"/>
    <property type="match status" value="1"/>
</dbReference>
<comment type="similarity">
    <text evidence="1">Belongs to the PEP-utilizing enzyme family.</text>
</comment>
<accession>A0A1F8AQT2</accession>
<organism evidence="6 7">
    <name type="scientific">Candidatus Woesebacteria bacterium RIFCSPHIGHO2_12_FULL_41_24</name>
    <dbReference type="NCBI Taxonomy" id="1802510"/>
    <lineage>
        <taxon>Bacteria</taxon>
        <taxon>Candidatus Woeseibacteriota</taxon>
    </lineage>
</organism>
<evidence type="ECO:0000256" key="1">
    <source>
        <dbReference type="ARBA" id="ARBA00007837"/>
    </source>
</evidence>
<dbReference type="Pfam" id="PF00391">
    <property type="entry name" value="PEP-utilizers"/>
    <property type="match status" value="1"/>
</dbReference>
<comment type="caution">
    <text evidence="6">The sequence shown here is derived from an EMBL/GenBank/DDBJ whole genome shotgun (WGS) entry which is preliminary data.</text>
</comment>
<dbReference type="InterPro" id="IPR008279">
    <property type="entry name" value="PEP-util_enz_mobile_dom"/>
</dbReference>
<dbReference type="InterPro" id="IPR006319">
    <property type="entry name" value="PEP_synth"/>
</dbReference>
<dbReference type="Proteomes" id="UP000178603">
    <property type="component" value="Unassembled WGS sequence"/>
</dbReference>
<keyword evidence="3" id="KW-0067">ATP-binding</keyword>
<sequence length="489" mass="56285">MVLEKVNHLNWTFEVSRKFCWFIEWGQIQANTKSNQIKYTGLSITSDNFMILNGDEYYLEDDLQSFYNFFDNKFNEDQSFFEKFAKKIFDITENVENFRYYLEQINFKELSNQELLKHLNQFSEMYVKSMIPAWVRPDMYLEERLSKELPKNAIGKVTIPADLGELAYRDEPLKLMLTAQKIKEGKKIDKDIEFHVRNYAWQKGPITTEDVSFTKNDYLERIKLYLLKTNLDYEINRIRSERTKAEKEYKESIQKYTIHGKLLKLVEALRTFIFLRTLTTESNEHLFQATKVALFKEIAKRAGLPFSVILSLEPDEIASCLDNKVSKQNLVHLVKERQKGFAIIWIQGKLAKRFGDEAVNLQNLVSKKYKKQKKAGSKDATNQIKGICASRGTAKGKVKVVFSNKDIPKVNKGDILVSSMINPDFVIAMEKAAAFVTDEGGITCHAAIVAREFGVPCIVGTVNATAILRDGDLVEVHADKGTIKILRNT</sequence>
<dbReference type="PANTHER" id="PTHR43030">
    <property type="entry name" value="PHOSPHOENOLPYRUVATE SYNTHASE"/>
    <property type="match status" value="1"/>
</dbReference>
<dbReference type="GO" id="GO:0005524">
    <property type="term" value="F:ATP binding"/>
    <property type="evidence" value="ECO:0007669"/>
    <property type="project" value="UniProtKB-KW"/>
</dbReference>
<reference evidence="6 7" key="1">
    <citation type="journal article" date="2016" name="Nat. Commun.">
        <title>Thousands of microbial genomes shed light on interconnected biogeochemical processes in an aquifer system.</title>
        <authorList>
            <person name="Anantharaman K."/>
            <person name="Brown C.T."/>
            <person name="Hug L.A."/>
            <person name="Sharon I."/>
            <person name="Castelle C.J."/>
            <person name="Probst A.J."/>
            <person name="Thomas B.C."/>
            <person name="Singh A."/>
            <person name="Wilkins M.J."/>
            <person name="Karaoz U."/>
            <person name="Brodie E.L."/>
            <person name="Williams K.H."/>
            <person name="Hubbard S.S."/>
            <person name="Banfield J.F."/>
        </authorList>
    </citation>
    <scope>NUCLEOTIDE SEQUENCE [LARGE SCALE GENOMIC DNA]</scope>
</reference>
<dbReference type="EMBL" id="MGGW01000021">
    <property type="protein sequence ID" value="OGM53648.1"/>
    <property type="molecule type" value="Genomic_DNA"/>
</dbReference>
<evidence type="ECO:0000259" key="5">
    <source>
        <dbReference type="Pfam" id="PF00391"/>
    </source>
</evidence>
<dbReference type="PANTHER" id="PTHR43030:SF1">
    <property type="entry name" value="PHOSPHOENOLPYRUVATE SYNTHASE"/>
    <property type="match status" value="1"/>
</dbReference>
<feature type="domain" description="PEP-utilising enzyme mobile" evidence="5">
    <location>
        <begin position="411"/>
        <end position="481"/>
    </location>
</feature>
<dbReference type="InterPro" id="IPR018274">
    <property type="entry name" value="PEP_util_AS"/>
</dbReference>
<dbReference type="Gene3D" id="3.50.30.10">
    <property type="entry name" value="Phosphohistidine domain"/>
    <property type="match status" value="1"/>
</dbReference>
<gene>
    <name evidence="6" type="ORF">A3E44_02085</name>
</gene>
<evidence type="ECO:0000256" key="3">
    <source>
        <dbReference type="ARBA" id="ARBA00022840"/>
    </source>
</evidence>
<evidence type="ECO:0000313" key="7">
    <source>
        <dbReference type="Proteomes" id="UP000178603"/>
    </source>
</evidence>
<evidence type="ECO:0000256" key="2">
    <source>
        <dbReference type="ARBA" id="ARBA00022741"/>
    </source>
</evidence>
<name>A0A1F8AQT2_9BACT</name>
<feature type="coiled-coil region" evidence="4">
    <location>
        <begin position="228"/>
        <end position="255"/>
    </location>
</feature>
<proteinExistence type="inferred from homology"/>
<protein>
    <recommendedName>
        <fullName evidence="5">PEP-utilising enzyme mobile domain-containing protein</fullName>
    </recommendedName>
</protein>
<evidence type="ECO:0000256" key="4">
    <source>
        <dbReference type="SAM" id="Coils"/>
    </source>
</evidence>
<keyword evidence="4" id="KW-0175">Coiled coil</keyword>
<dbReference type="AlphaFoldDB" id="A0A1F8AQT2"/>
<dbReference type="InterPro" id="IPR036637">
    <property type="entry name" value="Phosphohistidine_dom_sf"/>
</dbReference>